<evidence type="ECO:0000313" key="6">
    <source>
        <dbReference type="Proteomes" id="UP001500984"/>
    </source>
</evidence>
<dbReference type="InterPro" id="IPR036425">
    <property type="entry name" value="MoaB/Mog-like_dom_sf"/>
</dbReference>
<feature type="domain" description="MoaB/Mog" evidence="4">
    <location>
        <begin position="33"/>
        <end position="180"/>
    </location>
</feature>
<dbReference type="InterPro" id="IPR036563">
    <property type="entry name" value="MoaE_sf"/>
</dbReference>
<evidence type="ECO:0000256" key="2">
    <source>
        <dbReference type="ARBA" id="ARBA00023150"/>
    </source>
</evidence>
<evidence type="ECO:0000259" key="4">
    <source>
        <dbReference type="SMART" id="SM00852"/>
    </source>
</evidence>
<name>A0ABN2X3Z0_9MICO</name>
<dbReference type="InterPro" id="IPR051920">
    <property type="entry name" value="MPT_Adenylyltrnsfr/MoaC-Rel"/>
</dbReference>
<organism evidence="5 6">
    <name type="scientific">Brevibacterium salitolerans</name>
    <dbReference type="NCBI Taxonomy" id="1403566"/>
    <lineage>
        <taxon>Bacteria</taxon>
        <taxon>Bacillati</taxon>
        <taxon>Actinomycetota</taxon>
        <taxon>Actinomycetes</taxon>
        <taxon>Micrococcales</taxon>
        <taxon>Brevibacteriaceae</taxon>
        <taxon>Brevibacterium</taxon>
    </lineage>
</organism>
<dbReference type="CDD" id="cd00886">
    <property type="entry name" value="MogA_MoaB"/>
    <property type="match status" value="1"/>
</dbReference>
<dbReference type="Pfam" id="PF00994">
    <property type="entry name" value="MoCF_biosynth"/>
    <property type="match status" value="1"/>
</dbReference>
<gene>
    <name evidence="5" type="ORF">GCM10009823_28890</name>
</gene>
<reference evidence="5 6" key="1">
    <citation type="journal article" date="2019" name="Int. J. Syst. Evol. Microbiol.">
        <title>The Global Catalogue of Microorganisms (GCM) 10K type strain sequencing project: providing services to taxonomists for standard genome sequencing and annotation.</title>
        <authorList>
            <consortium name="The Broad Institute Genomics Platform"/>
            <consortium name="The Broad Institute Genome Sequencing Center for Infectious Disease"/>
            <person name="Wu L."/>
            <person name="Ma J."/>
        </authorList>
    </citation>
    <scope>NUCLEOTIDE SEQUENCE [LARGE SCALE GENOMIC DNA]</scope>
    <source>
        <strain evidence="5 6">JCM 15900</strain>
    </source>
</reference>
<protein>
    <submittedName>
        <fullName evidence="5">Molybdenum cofactor biosynthesis protein MoaE</fullName>
    </submittedName>
</protein>
<sequence>MSEEHRPPHAQVYTPGAHPPKRDPDFGRGRRAVVIVASTSCAAGEAEDTAGPVAVRWLRGLGYDCPDPLVVPDGAPVGRALDHQLTELPWDERPRIIVTSGGTGLNPDDATPQLTSARLDYEVPGIMHAIWEYGLKKLDYAVMSRGVAGVRDRTFVVNLPGSRGGVKDGITVLDTLIHHVQAQIEDLRDHPDARRQPAGASGLSLTRDAAHALDAAPTQDPPGAVPGEVVHAEVTTRVLSATAAEAAVVTRATGASVVFTGLIRDHDSGRSGVTGLDYTAHPDAQDALARTAEEIARAHPGVRIWAAHRIGRLEIGDAALVAACASAHRAEAFAAASDLVDAIKESVPIWKQQFYADGSHEWSGIR</sequence>
<dbReference type="Proteomes" id="UP001500984">
    <property type="component" value="Unassembled WGS sequence"/>
</dbReference>
<evidence type="ECO:0000256" key="3">
    <source>
        <dbReference type="SAM" id="MobiDB-lite"/>
    </source>
</evidence>
<proteinExistence type="predicted"/>
<dbReference type="EMBL" id="BAAAPZ010000017">
    <property type="protein sequence ID" value="GAA2104284.1"/>
    <property type="molecule type" value="Genomic_DNA"/>
</dbReference>
<feature type="region of interest" description="Disordered" evidence="3">
    <location>
        <begin position="1"/>
        <end position="27"/>
    </location>
</feature>
<dbReference type="PANTHER" id="PTHR43764:SF1">
    <property type="entry name" value="MOLYBDOPTERIN MOLYBDOTRANSFERASE"/>
    <property type="match status" value="1"/>
</dbReference>
<dbReference type="SUPFAM" id="SSF53218">
    <property type="entry name" value="Molybdenum cofactor biosynthesis proteins"/>
    <property type="match status" value="1"/>
</dbReference>
<comment type="caution">
    <text evidence="5">The sequence shown here is derived from an EMBL/GenBank/DDBJ whole genome shotgun (WGS) entry which is preliminary data.</text>
</comment>
<keyword evidence="2" id="KW-0501">Molybdenum cofactor biosynthesis</keyword>
<dbReference type="InterPro" id="IPR003448">
    <property type="entry name" value="Mopterin_biosynth_MoaE"/>
</dbReference>
<dbReference type="InterPro" id="IPR001453">
    <property type="entry name" value="MoaB/Mog_dom"/>
</dbReference>
<dbReference type="Gene3D" id="3.90.1170.40">
    <property type="entry name" value="Molybdopterin biosynthesis MoaE subunit"/>
    <property type="match status" value="1"/>
</dbReference>
<dbReference type="Pfam" id="PF02391">
    <property type="entry name" value="MoaE"/>
    <property type="match status" value="1"/>
</dbReference>
<dbReference type="Gene3D" id="3.40.980.10">
    <property type="entry name" value="MoaB/Mog-like domain"/>
    <property type="match status" value="1"/>
</dbReference>
<keyword evidence="6" id="KW-1185">Reference proteome</keyword>
<dbReference type="SUPFAM" id="SSF54690">
    <property type="entry name" value="Molybdopterin synthase subunit MoaE"/>
    <property type="match status" value="1"/>
</dbReference>
<evidence type="ECO:0000256" key="1">
    <source>
        <dbReference type="ARBA" id="ARBA00005046"/>
    </source>
</evidence>
<comment type="pathway">
    <text evidence="1">Cofactor biosynthesis; molybdopterin biosynthesis.</text>
</comment>
<dbReference type="PANTHER" id="PTHR43764">
    <property type="entry name" value="MOLYBDENUM COFACTOR BIOSYNTHESIS"/>
    <property type="match status" value="1"/>
</dbReference>
<accession>A0ABN2X3Z0</accession>
<dbReference type="SMART" id="SM00852">
    <property type="entry name" value="MoCF_biosynth"/>
    <property type="match status" value="1"/>
</dbReference>
<evidence type="ECO:0000313" key="5">
    <source>
        <dbReference type="EMBL" id="GAA2104284.1"/>
    </source>
</evidence>
<dbReference type="RefSeq" id="WP_291795984.1">
    <property type="nucleotide sequence ID" value="NZ_BAAAPZ010000017.1"/>
</dbReference>